<reference evidence="1" key="1">
    <citation type="submission" date="2020-05" db="UniProtKB">
        <authorList>
            <consortium name="EnsemblMetazoa"/>
        </authorList>
    </citation>
    <scope>IDENTIFICATION</scope>
    <source>
        <strain evidence="1">FUMOZ</strain>
    </source>
</reference>
<proteinExistence type="predicted"/>
<accession>A0A182S143</accession>
<evidence type="ECO:0000313" key="1">
    <source>
        <dbReference type="EnsemblMetazoa" id="AFUN014206-PA"/>
    </source>
</evidence>
<dbReference type="EnsemblMetazoa" id="AFUN014206-RA">
    <property type="protein sequence ID" value="AFUN014206-PA"/>
    <property type="gene ID" value="AFUN014206"/>
</dbReference>
<protein>
    <submittedName>
        <fullName evidence="1">Uncharacterized protein</fullName>
    </submittedName>
</protein>
<dbReference type="VEuPathDB" id="VectorBase:AFUN014206"/>
<organism evidence="1">
    <name type="scientific">Anopheles funestus</name>
    <name type="common">African malaria mosquito</name>
    <dbReference type="NCBI Taxonomy" id="62324"/>
    <lineage>
        <taxon>Eukaryota</taxon>
        <taxon>Metazoa</taxon>
        <taxon>Ecdysozoa</taxon>
        <taxon>Arthropoda</taxon>
        <taxon>Hexapoda</taxon>
        <taxon>Insecta</taxon>
        <taxon>Pterygota</taxon>
        <taxon>Neoptera</taxon>
        <taxon>Endopterygota</taxon>
        <taxon>Diptera</taxon>
        <taxon>Nematocera</taxon>
        <taxon>Culicoidea</taxon>
        <taxon>Culicidae</taxon>
        <taxon>Anophelinae</taxon>
        <taxon>Anopheles</taxon>
    </lineage>
</organism>
<dbReference type="AlphaFoldDB" id="A0A182S143"/>
<sequence length="22" mass="2532">MTGLFFQCSSCYYNHEQCLISG</sequence>
<name>A0A182S143_ANOFN</name>